<evidence type="ECO:0000259" key="7">
    <source>
        <dbReference type="Pfam" id="PF08281"/>
    </source>
</evidence>
<dbReference type="PANTHER" id="PTHR43133:SF63">
    <property type="entry name" value="RNA POLYMERASE SIGMA FACTOR FECI-RELATED"/>
    <property type="match status" value="1"/>
</dbReference>
<dbReference type="InterPro" id="IPR007627">
    <property type="entry name" value="RNA_pol_sigma70_r2"/>
</dbReference>
<dbReference type="Proteomes" id="UP000254958">
    <property type="component" value="Unassembled WGS sequence"/>
</dbReference>
<dbReference type="OrthoDB" id="9794372at2"/>
<dbReference type="InterPro" id="IPR014284">
    <property type="entry name" value="RNA_pol_sigma-70_dom"/>
</dbReference>
<dbReference type="Proteomes" id="UP000562982">
    <property type="component" value="Unassembled WGS sequence"/>
</dbReference>
<evidence type="ECO:0000256" key="4">
    <source>
        <dbReference type="ARBA" id="ARBA00023163"/>
    </source>
</evidence>
<dbReference type="EMBL" id="JABEQI010000001">
    <property type="protein sequence ID" value="MBB2185200.1"/>
    <property type="molecule type" value="Genomic_DNA"/>
</dbReference>
<comment type="caution">
    <text evidence="9">The sequence shown here is derived from an EMBL/GenBank/DDBJ whole genome shotgun (WGS) entry which is preliminary data.</text>
</comment>
<dbReference type="Pfam" id="PF08281">
    <property type="entry name" value="Sigma70_r4_2"/>
    <property type="match status" value="1"/>
</dbReference>
<gene>
    <name evidence="9" type="ORF">C7453_101430</name>
    <name evidence="8" type="ORF">HLH32_02125</name>
</gene>
<dbReference type="Pfam" id="PF04542">
    <property type="entry name" value="Sigma70_r2"/>
    <property type="match status" value="1"/>
</dbReference>
<accession>A0A370G9W2</accession>
<dbReference type="GO" id="GO:0003677">
    <property type="term" value="F:DNA binding"/>
    <property type="evidence" value="ECO:0007669"/>
    <property type="project" value="InterPro"/>
</dbReference>
<reference evidence="9 10" key="1">
    <citation type="submission" date="2018-07" db="EMBL/GenBank/DDBJ databases">
        <title>Genomic Encyclopedia of Type Strains, Phase IV (KMG-IV): sequencing the most valuable type-strain genomes for metagenomic binning, comparative biology and taxonomic classification.</title>
        <authorList>
            <person name="Goeker M."/>
        </authorList>
    </citation>
    <scope>NUCLEOTIDE SEQUENCE [LARGE SCALE GENOMIC DNA]</scope>
    <source>
        <strain evidence="9 10">DSM 5603</strain>
    </source>
</reference>
<dbReference type="InterPro" id="IPR036388">
    <property type="entry name" value="WH-like_DNA-bd_sf"/>
</dbReference>
<reference evidence="8 11" key="2">
    <citation type="submission" date="2020-04" db="EMBL/GenBank/DDBJ databases">
        <title>Description of novel Gluconacetobacter.</title>
        <authorList>
            <person name="Sombolestani A."/>
        </authorList>
    </citation>
    <scope>NUCLEOTIDE SEQUENCE [LARGE SCALE GENOMIC DNA]</scope>
    <source>
        <strain evidence="8 11">LMG 1382</strain>
    </source>
</reference>
<dbReference type="GO" id="GO:0006352">
    <property type="term" value="P:DNA-templated transcription initiation"/>
    <property type="evidence" value="ECO:0007669"/>
    <property type="project" value="InterPro"/>
</dbReference>
<dbReference type="SUPFAM" id="SSF88946">
    <property type="entry name" value="Sigma2 domain of RNA polymerase sigma factors"/>
    <property type="match status" value="1"/>
</dbReference>
<protein>
    <submittedName>
        <fullName evidence="9">RNA polymerase sigma-70 factor (ECF subfamily)</fullName>
    </submittedName>
    <submittedName>
        <fullName evidence="8">Sigma-70 family RNA polymerase sigma factor</fullName>
    </submittedName>
</protein>
<keyword evidence="10" id="KW-1185">Reference proteome</keyword>
<evidence type="ECO:0000313" key="11">
    <source>
        <dbReference type="Proteomes" id="UP000562982"/>
    </source>
</evidence>
<evidence type="ECO:0000256" key="2">
    <source>
        <dbReference type="ARBA" id="ARBA00023015"/>
    </source>
</evidence>
<feature type="domain" description="RNA polymerase sigma factor 70 region 4 type 2" evidence="7">
    <location>
        <begin position="108"/>
        <end position="158"/>
    </location>
</feature>
<dbReference type="EMBL" id="QQAW01000001">
    <property type="protein sequence ID" value="RDI40632.1"/>
    <property type="molecule type" value="Genomic_DNA"/>
</dbReference>
<organism evidence="9 10">
    <name type="scientific">Gluconacetobacter liquefaciens</name>
    <name type="common">Acetobacter liquefaciens</name>
    <dbReference type="NCBI Taxonomy" id="89584"/>
    <lineage>
        <taxon>Bacteria</taxon>
        <taxon>Pseudomonadati</taxon>
        <taxon>Pseudomonadota</taxon>
        <taxon>Alphaproteobacteria</taxon>
        <taxon>Acetobacterales</taxon>
        <taxon>Acetobacteraceae</taxon>
        <taxon>Gluconacetobacter</taxon>
    </lineage>
</organism>
<dbReference type="SUPFAM" id="SSF88659">
    <property type="entry name" value="Sigma3 and sigma4 domains of RNA polymerase sigma factors"/>
    <property type="match status" value="1"/>
</dbReference>
<evidence type="ECO:0000313" key="10">
    <source>
        <dbReference type="Proteomes" id="UP000254958"/>
    </source>
</evidence>
<feature type="compositionally biased region" description="Basic and acidic residues" evidence="5">
    <location>
        <begin position="170"/>
        <end position="179"/>
    </location>
</feature>
<dbReference type="AlphaFoldDB" id="A0A370G9W2"/>
<dbReference type="GO" id="GO:0016987">
    <property type="term" value="F:sigma factor activity"/>
    <property type="evidence" value="ECO:0007669"/>
    <property type="project" value="UniProtKB-KW"/>
</dbReference>
<keyword evidence="4" id="KW-0804">Transcription</keyword>
<evidence type="ECO:0000313" key="9">
    <source>
        <dbReference type="EMBL" id="RDI40632.1"/>
    </source>
</evidence>
<evidence type="ECO:0000259" key="6">
    <source>
        <dbReference type="Pfam" id="PF04542"/>
    </source>
</evidence>
<dbReference type="Gene3D" id="1.10.1740.10">
    <property type="match status" value="1"/>
</dbReference>
<comment type="similarity">
    <text evidence="1">Belongs to the sigma-70 factor family. ECF subfamily.</text>
</comment>
<dbReference type="RefSeq" id="WP_114725556.1">
    <property type="nucleotide sequence ID" value="NZ_BJMI01000004.1"/>
</dbReference>
<dbReference type="InterPro" id="IPR039425">
    <property type="entry name" value="RNA_pol_sigma-70-like"/>
</dbReference>
<feature type="domain" description="RNA polymerase sigma-70 region 2" evidence="6">
    <location>
        <begin position="24"/>
        <end position="75"/>
    </location>
</feature>
<dbReference type="PANTHER" id="PTHR43133">
    <property type="entry name" value="RNA POLYMERASE ECF-TYPE SIGMA FACTO"/>
    <property type="match status" value="1"/>
</dbReference>
<evidence type="ECO:0000256" key="5">
    <source>
        <dbReference type="SAM" id="MobiDB-lite"/>
    </source>
</evidence>
<evidence type="ECO:0000256" key="3">
    <source>
        <dbReference type="ARBA" id="ARBA00023082"/>
    </source>
</evidence>
<keyword evidence="3" id="KW-0731">Sigma factor</keyword>
<dbReference type="InterPro" id="IPR013249">
    <property type="entry name" value="RNA_pol_sigma70_r4_t2"/>
</dbReference>
<proteinExistence type="inferred from homology"/>
<keyword evidence="2" id="KW-0805">Transcription regulation</keyword>
<evidence type="ECO:0000313" key="8">
    <source>
        <dbReference type="EMBL" id="MBB2185200.1"/>
    </source>
</evidence>
<name>A0A370G9W2_GLULI</name>
<dbReference type="NCBIfam" id="TIGR02937">
    <property type="entry name" value="sigma70-ECF"/>
    <property type="match status" value="1"/>
</dbReference>
<feature type="compositionally biased region" description="Basic residues" evidence="5">
    <location>
        <begin position="180"/>
        <end position="191"/>
    </location>
</feature>
<evidence type="ECO:0000256" key="1">
    <source>
        <dbReference type="ARBA" id="ARBA00010641"/>
    </source>
</evidence>
<dbReference type="InterPro" id="IPR013324">
    <property type="entry name" value="RNA_pol_sigma_r3/r4-like"/>
</dbReference>
<dbReference type="InterPro" id="IPR013325">
    <property type="entry name" value="RNA_pol_sigma_r2"/>
</dbReference>
<dbReference type="Gene3D" id="1.10.10.10">
    <property type="entry name" value="Winged helix-like DNA-binding domain superfamily/Winged helix DNA-binding domain"/>
    <property type="match status" value="1"/>
</dbReference>
<feature type="region of interest" description="Disordered" evidence="5">
    <location>
        <begin position="170"/>
        <end position="191"/>
    </location>
</feature>
<sequence>MTDKAQIEWVARHILPHEADLRVWLKRFSGIEVDDIVQESYMRLLERDISTVRQPRAYFFTVARNIVLEHYRRARIVPIDSLADFADSTIIDDGPATDDVIDARQELRRLDNMVQRLPTRCRHVFILRKIEGLSRRQVSDRLGLTENVVEKQLARALVLLGRTFIMKGQDQHDIPSRESRKPKKHSRFGRN</sequence>